<evidence type="ECO:0008006" key="5">
    <source>
        <dbReference type="Google" id="ProtNLM"/>
    </source>
</evidence>
<feature type="compositionally biased region" description="Basic and acidic residues" evidence="2">
    <location>
        <begin position="66"/>
        <end position="79"/>
    </location>
</feature>
<reference evidence="3 4" key="2">
    <citation type="journal article" date="2024" name="G3 (Bethesda)">
        <title>The genome of the cryopelagic Antarctic bald notothen, Trematomus borchgrevinki.</title>
        <authorList>
            <person name="Rayamajhi N."/>
            <person name="Rivera-Colon A.G."/>
            <person name="Minhas B.F."/>
            <person name="Cheng C.C."/>
            <person name="Catchen J.M."/>
        </authorList>
    </citation>
    <scope>NUCLEOTIDE SEQUENCE [LARGE SCALE GENOMIC DNA]</scope>
    <source>
        <strain evidence="3">AGRC-2024</strain>
    </source>
</reference>
<feature type="compositionally biased region" description="Basic and acidic residues" evidence="2">
    <location>
        <begin position="215"/>
        <end position="232"/>
    </location>
</feature>
<evidence type="ECO:0000256" key="1">
    <source>
        <dbReference type="ARBA" id="ARBA00023054"/>
    </source>
</evidence>
<comment type="caution">
    <text evidence="3">The sequence shown here is derived from an EMBL/GenBank/DDBJ whole genome shotgun (WGS) entry which is preliminary data.</text>
</comment>
<dbReference type="PANTHER" id="PTHR28638">
    <property type="entry name" value="CELL CYCLE PROGRESSION PROTEIN 1"/>
    <property type="match status" value="1"/>
</dbReference>
<dbReference type="EMBL" id="JBIYXZ010002073">
    <property type="protein sequence ID" value="KAL3060182.1"/>
    <property type="molecule type" value="Genomic_DNA"/>
</dbReference>
<feature type="compositionally biased region" description="Low complexity" evidence="2">
    <location>
        <begin position="382"/>
        <end position="394"/>
    </location>
</feature>
<feature type="region of interest" description="Disordered" evidence="2">
    <location>
        <begin position="184"/>
        <end position="234"/>
    </location>
</feature>
<evidence type="ECO:0000313" key="3">
    <source>
        <dbReference type="EMBL" id="KAL3060182.1"/>
    </source>
</evidence>
<dbReference type="AlphaFoldDB" id="A0ABD2H266"/>
<feature type="compositionally biased region" description="Basic and acidic residues" evidence="2">
    <location>
        <begin position="413"/>
        <end position="688"/>
    </location>
</feature>
<gene>
    <name evidence="3" type="ORF">OYC64_014709</name>
</gene>
<accession>A0ABD2H266</accession>
<dbReference type="InterPro" id="IPR051990">
    <property type="entry name" value="CCPG1/PBIP1"/>
</dbReference>
<keyword evidence="1" id="KW-0175">Coiled coil</keyword>
<evidence type="ECO:0000313" key="4">
    <source>
        <dbReference type="Proteomes" id="UP001619887"/>
    </source>
</evidence>
<keyword evidence="4" id="KW-1185">Reference proteome</keyword>
<dbReference type="PANTHER" id="PTHR28638:SF3">
    <property type="entry name" value="PRE-B-CELL LEUKEMIA TRANSCRIPTION FACTOR-INTERACTING PROTEIN 1 ISOFORM X1"/>
    <property type="match status" value="1"/>
</dbReference>
<dbReference type="Proteomes" id="UP001619887">
    <property type="component" value="Unassembled WGS sequence"/>
</dbReference>
<organism evidence="3 4">
    <name type="scientific">Pagothenia borchgrevinki</name>
    <name type="common">Bald rockcod</name>
    <name type="synonym">Trematomus borchgrevinki</name>
    <dbReference type="NCBI Taxonomy" id="8213"/>
    <lineage>
        <taxon>Eukaryota</taxon>
        <taxon>Metazoa</taxon>
        <taxon>Chordata</taxon>
        <taxon>Craniata</taxon>
        <taxon>Vertebrata</taxon>
        <taxon>Euteleostomi</taxon>
        <taxon>Actinopterygii</taxon>
        <taxon>Neopterygii</taxon>
        <taxon>Teleostei</taxon>
        <taxon>Neoteleostei</taxon>
        <taxon>Acanthomorphata</taxon>
        <taxon>Eupercaria</taxon>
        <taxon>Perciformes</taxon>
        <taxon>Notothenioidei</taxon>
        <taxon>Nototheniidae</taxon>
        <taxon>Pagothenia</taxon>
    </lineage>
</organism>
<feature type="compositionally biased region" description="Polar residues" evidence="2">
    <location>
        <begin position="1"/>
        <end position="13"/>
    </location>
</feature>
<feature type="compositionally biased region" description="Low complexity" evidence="2">
    <location>
        <begin position="41"/>
        <end position="56"/>
    </location>
</feature>
<feature type="region of interest" description="Disordered" evidence="2">
    <location>
        <begin position="1"/>
        <end position="170"/>
    </location>
</feature>
<feature type="compositionally biased region" description="Basic residues" evidence="2">
    <location>
        <begin position="692"/>
        <end position="701"/>
    </location>
</feature>
<feature type="compositionally biased region" description="Basic and acidic residues" evidence="2">
    <location>
        <begin position="702"/>
        <end position="713"/>
    </location>
</feature>
<feature type="region of interest" description="Disordered" evidence="2">
    <location>
        <begin position="369"/>
        <end position="744"/>
    </location>
</feature>
<reference evidence="3 4" key="1">
    <citation type="journal article" date="2022" name="G3 (Bethesda)">
        <title>Evaluating Illumina-, Nanopore-, and PacBio-based genome assembly strategies with the bald notothen, Trematomus borchgrevinki.</title>
        <authorList>
            <person name="Rayamajhi N."/>
            <person name="Cheng C.C."/>
            <person name="Catchen J.M."/>
        </authorList>
    </citation>
    <scope>NUCLEOTIDE SEQUENCE [LARGE SCALE GENOMIC DNA]</scope>
    <source>
        <strain evidence="3">AGRC-2024</strain>
    </source>
</reference>
<evidence type="ECO:0000256" key="2">
    <source>
        <dbReference type="SAM" id="MobiDB-lite"/>
    </source>
</evidence>
<protein>
    <recommendedName>
        <fullName evidence="5">Pre-B-cell leukemia transcription factor-interacting protein 1</fullName>
    </recommendedName>
</protein>
<feature type="compositionally biased region" description="Polar residues" evidence="2">
    <location>
        <begin position="395"/>
        <end position="405"/>
    </location>
</feature>
<proteinExistence type="predicted"/>
<name>A0ABD2H266_PAGBO</name>
<sequence>MSGISSANNSWTILTPEETVAETLRPLAEGTEHHEESLTSAAGPGESRPAEGAEGAEGAEAEELPEEGHHLLSEDKAAELSEDTGTEQQPPVPAAVTEAPPPSSLKVSDSLVPGSDELSQSEGLPEGPAGASPDPDSFSDSYTHITPSPDEPPASLLSTETLGGGELIEEVERLVQEEALHSLNGEELQYEGEESDLFPRTADLGKQADSPGDSEVGKERPEKTGEEPEPEVRRRRSLLAALERIGRADEEEEEFQLPRRDDDSGFSVNKCILGALILLGLGTIFLSGVFMDLDEESDYGTMELKDAKVPGKQEWLNLEVPPLPVDADSTELLNRLDEGNQQISVLQAQLQAQGEELKVAKGHAAEGAKERLCREEVEEENTAAPAPVTLTTPPSSVQPEDSTQEAAGPTDKQLTKPWEDQKETKKDVKKDTHDMGEKKEWNDGGKAEGKNDLKDGGEAEGKNELKDGGKAEGKKGKHEQGKFEKEKDKEGKLKKASDETKQWKEKDLKKEKSSRGDEGKPWKDKAEKKEWKGKSEGKDWNKGKHEKVKEGKQWSGKEVKKDWKVGKDRGEKNKGKEEWKKGGRDGSKESGKGKWEKEDRKEWVKKESDWKGKNSKDHGKGKGEKKEWEERKHPERKGKEERKQWKDGKDEKEWKRKDEKKQWEKTEEPWKRGGEKDRKHNGDRKKDASSSQKHKSNGHKNHKEEPLWADRKPPPTHSRPSLDQPEYWEQQRDRLQQNPKATQQCSSVETCAQAEGLLPVPLPQFEAILQTYLSRAEEAGVAASKTDELKKLAAMFFKEGFFVHEQTSFTEFVEDLEDILEDMVEGDDAEEEDSDLEDEMEEFGKEVLKKFAAPVVAVEKEGRAKGEGRKERGRG</sequence>